<reference evidence="1 2" key="1">
    <citation type="journal article" date="2013" name="Genome Biol.">
        <title>Draft genome of the mountain pine beetle, Dendroctonus ponderosae Hopkins, a major forest pest.</title>
        <authorList>
            <person name="Keeling C.I."/>
            <person name="Yuen M.M."/>
            <person name="Liao N.Y."/>
            <person name="Docking T.R."/>
            <person name="Chan S.K."/>
            <person name="Taylor G.A."/>
            <person name="Palmquist D.L."/>
            <person name="Jackman S.D."/>
            <person name="Nguyen A."/>
            <person name="Li M."/>
            <person name="Henderson H."/>
            <person name="Janes J.K."/>
            <person name="Zhao Y."/>
            <person name="Pandoh P."/>
            <person name="Moore R."/>
            <person name="Sperling F.A."/>
            <person name="Huber D.P."/>
            <person name="Birol I."/>
            <person name="Jones S.J."/>
            <person name="Bohlmann J."/>
        </authorList>
    </citation>
    <scope>NUCLEOTIDE SEQUENCE</scope>
</reference>
<name>U4UM50_DENPD</name>
<feature type="non-terminal residue" evidence="1">
    <location>
        <position position="89"/>
    </location>
</feature>
<dbReference type="OrthoDB" id="2526284at2759"/>
<protein>
    <submittedName>
        <fullName evidence="1">Uncharacterized protein</fullName>
    </submittedName>
</protein>
<proteinExistence type="predicted"/>
<sequence>MFPGDDYISIRVGQAMMDNADIGPFLLGRPLVHLSNMDTSQSKFFAEGQLPSYPENLTISDSWQNVNGSRYKFFVFSAYYDQRRNQRSI</sequence>
<dbReference type="AlphaFoldDB" id="U4UM50"/>
<dbReference type="Proteomes" id="UP000030742">
    <property type="component" value="Unassembled WGS sequence"/>
</dbReference>
<dbReference type="EMBL" id="KB632408">
    <property type="protein sequence ID" value="ERL95154.1"/>
    <property type="molecule type" value="Genomic_DNA"/>
</dbReference>
<accession>U4UM50</accession>
<organism evidence="1 2">
    <name type="scientific">Dendroctonus ponderosae</name>
    <name type="common">Mountain pine beetle</name>
    <dbReference type="NCBI Taxonomy" id="77166"/>
    <lineage>
        <taxon>Eukaryota</taxon>
        <taxon>Metazoa</taxon>
        <taxon>Ecdysozoa</taxon>
        <taxon>Arthropoda</taxon>
        <taxon>Hexapoda</taxon>
        <taxon>Insecta</taxon>
        <taxon>Pterygota</taxon>
        <taxon>Neoptera</taxon>
        <taxon>Endopterygota</taxon>
        <taxon>Coleoptera</taxon>
        <taxon>Polyphaga</taxon>
        <taxon>Cucujiformia</taxon>
        <taxon>Curculionidae</taxon>
        <taxon>Scolytinae</taxon>
        <taxon>Dendroctonus</taxon>
    </lineage>
</organism>
<gene>
    <name evidence="1" type="ORF">D910_12423</name>
</gene>
<evidence type="ECO:0000313" key="2">
    <source>
        <dbReference type="Proteomes" id="UP000030742"/>
    </source>
</evidence>
<evidence type="ECO:0000313" key="1">
    <source>
        <dbReference type="EMBL" id="ERL95154.1"/>
    </source>
</evidence>